<feature type="domain" description="Response regulatory" evidence="10">
    <location>
        <begin position="2"/>
        <end position="115"/>
    </location>
</feature>
<comment type="function">
    <text evidence="7">May play the central regulatory role in sporulation. It may be an element of the effector pathway responsible for the activation of sporulation genes in response to nutritional stress. Spo0A may act in concert with spo0H (a sigma factor) to control the expression of some genes that are critical to the sporulation process.</text>
</comment>
<dbReference type="RefSeq" id="WP_152888257.1">
    <property type="nucleotide sequence ID" value="NZ_WHJC01000037.1"/>
</dbReference>
<dbReference type="OrthoDB" id="9790442at2"/>
<evidence type="ECO:0000256" key="5">
    <source>
        <dbReference type="ARBA" id="ARBA00023125"/>
    </source>
</evidence>
<protein>
    <recommendedName>
        <fullName evidence="1">Stage 0 sporulation protein A homolog</fullName>
    </recommendedName>
</protein>
<keyword evidence="5 9" id="KW-0238">DNA-binding</keyword>
<dbReference type="GO" id="GO:0000156">
    <property type="term" value="F:phosphorelay response regulator activity"/>
    <property type="evidence" value="ECO:0007669"/>
    <property type="project" value="TreeGrafter"/>
</dbReference>
<keyword evidence="4" id="KW-0805">Transcription regulation</keyword>
<dbReference type="InterPro" id="IPR011006">
    <property type="entry name" value="CheY-like_superfamily"/>
</dbReference>
<dbReference type="PANTHER" id="PTHR48111">
    <property type="entry name" value="REGULATOR OF RPOS"/>
    <property type="match status" value="1"/>
</dbReference>
<dbReference type="PROSITE" id="PS50110">
    <property type="entry name" value="RESPONSE_REGULATORY"/>
    <property type="match status" value="1"/>
</dbReference>
<dbReference type="Pfam" id="PF00486">
    <property type="entry name" value="Trans_reg_C"/>
    <property type="match status" value="1"/>
</dbReference>
<keyword evidence="6" id="KW-0804">Transcription</keyword>
<organism evidence="12 13">
    <name type="scientific">Clostridium tarantellae</name>
    <dbReference type="NCBI Taxonomy" id="39493"/>
    <lineage>
        <taxon>Bacteria</taxon>
        <taxon>Bacillati</taxon>
        <taxon>Bacillota</taxon>
        <taxon>Clostridia</taxon>
        <taxon>Eubacteriales</taxon>
        <taxon>Clostridiaceae</taxon>
        <taxon>Clostridium</taxon>
    </lineage>
</organism>
<evidence type="ECO:0000256" key="4">
    <source>
        <dbReference type="ARBA" id="ARBA00023015"/>
    </source>
</evidence>
<dbReference type="InterPro" id="IPR001789">
    <property type="entry name" value="Sig_transdc_resp-reg_receiver"/>
</dbReference>
<dbReference type="PROSITE" id="PS51755">
    <property type="entry name" value="OMPR_PHOB"/>
    <property type="match status" value="1"/>
</dbReference>
<dbReference type="GO" id="GO:0005829">
    <property type="term" value="C:cytosol"/>
    <property type="evidence" value="ECO:0007669"/>
    <property type="project" value="TreeGrafter"/>
</dbReference>
<dbReference type="Gene3D" id="6.10.250.690">
    <property type="match status" value="1"/>
</dbReference>
<dbReference type="CDD" id="cd00383">
    <property type="entry name" value="trans_reg_C"/>
    <property type="match status" value="1"/>
</dbReference>
<evidence type="ECO:0000256" key="3">
    <source>
        <dbReference type="ARBA" id="ARBA00023012"/>
    </source>
</evidence>
<evidence type="ECO:0000256" key="8">
    <source>
        <dbReference type="PROSITE-ProRule" id="PRU00169"/>
    </source>
</evidence>
<evidence type="ECO:0000259" key="10">
    <source>
        <dbReference type="PROSITE" id="PS50110"/>
    </source>
</evidence>
<dbReference type="Proteomes" id="UP000430345">
    <property type="component" value="Unassembled WGS sequence"/>
</dbReference>
<comment type="caution">
    <text evidence="12">The sequence shown here is derived from an EMBL/GenBank/DDBJ whole genome shotgun (WGS) entry which is preliminary data.</text>
</comment>
<dbReference type="SMART" id="SM00448">
    <property type="entry name" value="REC"/>
    <property type="match status" value="1"/>
</dbReference>
<reference evidence="12 13" key="1">
    <citation type="submission" date="2019-10" db="EMBL/GenBank/DDBJ databases">
        <title>The Genome Sequence of Clostridium tarantellae Isolated from Fish Brain.</title>
        <authorList>
            <person name="Bano L."/>
            <person name="Kiel M."/>
            <person name="Sales G."/>
            <person name="Doxey A.C."/>
            <person name="Mansfield M.J."/>
            <person name="Schiavone M."/>
            <person name="Rossetto O."/>
            <person name="Pirazzini M."/>
            <person name="Dobrindt U."/>
            <person name="Montecucco C."/>
        </authorList>
    </citation>
    <scope>NUCLEOTIDE SEQUENCE [LARGE SCALE GENOMIC DNA]</scope>
    <source>
        <strain evidence="12 13">DSM 3997</strain>
    </source>
</reference>
<feature type="modified residue" description="4-aspartylphosphate" evidence="8">
    <location>
        <position position="51"/>
    </location>
</feature>
<dbReference type="GO" id="GO:0000976">
    <property type="term" value="F:transcription cis-regulatory region binding"/>
    <property type="evidence" value="ECO:0007669"/>
    <property type="project" value="TreeGrafter"/>
</dbReference>
<dbReference type="InterPro" id="IPR039420">
    <property type="entry name" value="WalR-like"/>
</dbReference>
<dbReference type="GO" id="GO:0006355">
    <property type="term" value="P:regulation of DNA-templated transcription"/>
    <property type="evidence" value="ECO:0007669"/>
    <property type="project" value="InterPro"/>
</dbReference>
<keyword evidence="3" id="KW-0902">Two-component regulatory system</keyword>
<name>A0A6I1MQC4_9CLOT</name>
<dbReference type="Gene3D" id="1.10.10.10">
    <property type="entry name" value="Winged helix-like DNA-binding domain superfamily/Winged helix DNA-binding domain"/>
    <property type="match status" value="1"/>
</dbReference>
<evidence type="ECO:0000313" key="13">
    <source>
        <dbReference type="Proteomes" id="UP000430345"/>
    </source>
</evidence>
<dbReference type="FunFam" id="3.40.50.2300:FF:000001">
    <property type="entry name" value="DNA-binding response regulator PhoB"/>
    <property type="match status" value="1"/>
</dbReference>
<dbReference type="SUPFAM" id="SSF52172">
    <property type="entry name" value="CheY-like"/>
    <property type="match status" value="1"/>
</dbReference>
<feature type="DNA-binding region" description="OmpR/PhoB-type" evidence="9">
    <location>
        <begin position="126"/>
        <end position="222"/>
    </location>
</feature>
<accession>A0A6I1MQC4</accession>
<evidence type="ECO:0000313" key="12">
    <source>
        <dbReference type="EMBL" id="MPQ43071.1"/>
    </source>
</evidence>
<evidence type="ECO:0000256" key="7">
    <source>
        <dbReference type="ARBA" id="ARBA00024867"/>
    </source>
</evidence>
<feature type="domain" description="OmpR/PhoB-type" evidence="11">
    <location>
        <begin position="126"/>
        <end position="222"/>
    </location>
</feature>
<evidence type="ECO:0000256" key="1">
    <source>
        <dbReference type="ARBA" id="ARBA00018672"/>
    </source>
</evidence>
<proteinExistence type="predicted"/>
<gene>
    <name evidence="12" type="ORF">GBZ86_04765</name>
</gene>
<sequence length="223" mass="25485">MKILVVDDEKSILQLVKMNLELEGYIPLTAENGFNALEIVMSEKPDIIILDAMLPDIDGFSLIPRIKKIEDIPIIMLTAKSYINDKLLGLQLGADDYITKPFNSIELLLRIKSVSKRIPNKNEKEKNKIIIGNLIILKQERKVLVENNSIDTTYKEFEVLSCLCEHKGKVFSREKLLNIVWGFEFEGTTRAVDILIQRLRKKLGKCQGYIKTIYGAGYKLDVE</sequence>
<dbReference type="Pfam" id="PF00072">
    <property type="entry name" value="Response_reg"/>
    <property type="match status" value="1"/>
</dbReference>
<keyword evidence="2 8" id="KW-0597">Phosphoprotein</keyword>
<dbReference type="InterPro" id="IPR036388">
    <property type="entry name" value="WH-like_DNA-bd_sf"/>
</dbReference>
<dbReference type="GO" id="GO:0032993">
    <property type="term" value="C:protein-DNA complex"/>
    <property type="evidence" value="ECO:0007669"/>
    <property type="project" value="TreeGrafter"/>
</dbReference>
<evidence type="ECO:0000256" key="2">
    <source>
        <dbReference type="ARBA" id="ARBA00022553"/>
    </source>
</evidence>
<evidence type="ECO:0000256" key="6">
    <source>
        <dbReference type="ARBA" id="ARBA00023163"/>
    </source>
</evidence>
<dbReference type="EMBL" id="WHJC01000037">
    <property type="protein sequence ID" value="MPQ43071.1"/>
    <property type="molecule type" value="Genomic_DNA"/>
</dbReference>
<dbReference type="SMART" id="SM00862">
    <property type="entry name" value="Trans_reg_C"/>
    <property type="match status" value="1"/>
</dbReference>
<evidence type="ECO:0000256" key="9">
    <source>
        <dbReference type="PROSITE-ProRule" id="PRU01091"/>
    </source>
</evidence>
<dbReference type="PANTHER" id="PTHR48111:SF73">
    <property type="entry name" value="ALKALINE PHOSPHATASE SYNTHESIS TRANSCRIPTIONAL REGULATORY PROTEIN PHOP"/>
    <property type="match status" value="1"/>
</dbReference>
<dbReference type="Gene3D" id="3.40.50.2300">
    <property type="match status" value="1"/>
</dbReference>
<dbReference type="AlphaFoldDB" id="A0A6I1MQC4"/>
<dbReference type="InterPro" id="IPR001867">
    <property type="entry name" value="OmpR/PhoB-type_DNA-bd"/>
</dbReference>
<keyword evidence="13" id="KW-1185">Reference proteome</keyword>
<evidence type="ECO:0000259" key="11">
    <source>
        <dbReference type="PROSITE" id="PS51755"/>
    </source>
</evidence>